<evidence type="ECO:0000313" key="2">
    <source>
        <dbReference type="EMBL" id="RCW68642.1"/>
    </source>
</evidence>
<gene>
    <name evidence="2" type="ORF">DES41_107163</name>
</gene>
<dbReference type="SUPFAM" id="SSF54637">
    <property type="entry name" value="Thioesterase/thiol ester dehydrase-isomerase"/>
    <property type="match status" value="1"/>
</dbReference>
<dbReference type="PANTHER" id="PTHR42993:SF1">
    <property type="entry name" value="MAOC-LIKE DEHYDRATASE DOMAIN-CONTAINING PROTEIN"/>
    <property type="match status" value="1"/>
</dbReference>
<keyword evidence="3" id="KW-1185">Reference proteome</keyword>
<dbReference type="CDD" id="cd03450">
    <property type="entry name" value="NodN"/>
    <property type="match status" value="1"/>
</dbReference>
<dbReference type="RefSeq" id="WP_114470175.1">
    <property type="nucleotide sequence ID" value="NZ_QPJK01000007.1"/>
</dbReference>
<evidence type="ECO:0000259" key="1">
    <source>
        <dbReference type="Pfam" id="PF01575"/>
    </source>
</evidence>
<dbReference type="EMBL" id="QPJK01000007">
    <property type="protein sequence ID" value="RCW68642.1"/>
    <property type="molecule type" value="Genomic_DNA"/>
</dbReference>
<dbReference type="InterPro" id="IPR002539">
    <property type="entry name" value="MaoC-like_dom"/>
</dbReference>
<feature type="domain" description="MaoC-like" evidence="1">
    <location>
        <begin position="12"/>
        <end position="115"/>
    </location>
</feature>
<dbReference type="Pfam" id="PF01575">
    <property type="entry name" value="MaoC_dehydratas"/>
    <property type="match status" value="1"/>
</dbReference>
<dbReference type="Proteomes" id="UP000252884">
    <property type="component" value="Unassembled WGS sequence"/>
</dbReference>
<evidence type="ECO:0000313" key="3">
    <source>
        <dbReference type="Proteomes" id="UP000252884"/>
    </source>
</evidence>
<name>A0A368XKZ2_9BURK</name>
<dbReference type="Gene3D" id="3.10.129.10">
    <property type="entry name" value="Hotdog Thioesterase"/>
    <property type="match status" value="1"/>
</dbReference>
<reference evidence="2 3" key="1">
    <citation type="submission" date="2018-07" db="EMBL/GenBank/DDBJ databases">
        <title>Genomic Encyclopedia of Type Strains, Phase IV (KMG-IV): sequencing the most valuable type-strain genomes for metagenomic binning, comparative biology and taxonomic classification.</title>
        <authorList>
            <person name="Goeker M."/>
        </authorList>
    </citation>
    <scope>NUCLEOTIDE SEQUENCE [LARGE SCALE GENOMIC DNA]</scope>
    <source>
        <strain evidence="2 3">DSM 21634</strain>
    </source>
</reference>
<dbReference type="AlphaFoldDB" id="A0A368XKZ2"/>
<accession>A0A368XKZ2</accession>
<proteinExistence type="predicted"/>
<sequence>MKVFETLGDVVQSKGQEIGPSEWVTVTQEMINAFATTTGDEQWIHVDPERAAKGPFGRTIAHGFLTVSLIPRFISTLFEIKQKSTGVNYGLNKVRFMAPILSGSRVRAHGTLAEATEVSGGMQFLWQLRVEIEGQDKPACVAEWLIRRFPVKD</sequence>
<dbReference type="OrthoDB" id="9801735at2"/>
<protein>
    <submittedName>
        <fullName evidence="2">Acyl dehydratase</fullName>
    </submittedName>
</protein>
<comment type="caution">
    <text evidence="2">The sequence shown here is derived from an EMBL/GenBank/DDBJ whole genome shotgun (WGS) entry which is preliminary data.</text>
</comment>
<dbReference type="PANTHER" id="PTHR42993">
    <property type="entry name" value="MAOC-LIKE DEHYDRATASE DOMAIN-CONTAINING PROTEIN"/>
    <property type="match status" value="1"/>
</dbReference>
<dbReference type="InterPro" id="IPR029069">
    <property type="entry name" value="HotDog_dom_sf"/>
</dbReference>
<organism evidence="2 3">
    <name type="scientific">Pseudorhodoferax soli</name>
    <dbReference type="NCBI Taxonomy" id="545864"/>
    <lineage>
        <taxon>Bacteria</taxon>
        <taxon>Pseudomonadati</taxon>
        <taxon>Pseudomonadota</taxon>
        <taxon>Betaproteobacteria</taxon>
        <taxon>Burkholderiales</taxon>
        <taxon>Comamonadaceae</taxon>
    </lineage>
</organism>
<dbReference type="InterPro" id="IPR039375">
    <property type="entry name" value="NodN-like"/>
</dbReference>